<keyword evidence="2" id="KW-1003">Cell membrane</keyword>
<dbReference type="RefSeq" id="WP_264849538.1">
    <property type="nucleotide sequence ID" value="NZ_BRXR01000001.1"/>
</dbReference>
<feature type="transmembrane region" description="Helical" evidence="7">
    <location>
        <begin position="591"/>
        <end position="612"/>
    </location>
</feature>
<evidence type="ECO:0000256" key="7">
    <source>
        <dbReference type="SAM" id="Phobius"/>
    </source>
</evidence>
<keyword evidence="5 7" id="KW-0472">Membrane</keyword>
<keyword evidence="4 7" id="KW-1133">Transmembrane helix</keyword>
<feature type="region of interest" description="Disordered" evidence="6">
    <location>
        <begin position="505"/>
        <end position="538"/>
    </location>
</feature>
<dbReference type="PANTHER" id="PTHR30287:SF1">
    <property type="entry name" value="INNER MEMBRANE PROTEIN"/>
    <property type="match status" value="1"/>
</dbReference>
<comment type="caution">
    <text evidence="9">The sequence shown here is derived from an EMBL/GenBank/DDBJ whole genome shotgun (WGS) entry which is preliminary data.</text>
</comment>
<keyword evidence="3 7" id="KW-0812">Transmembrane</keyword>
<feature type="transmembrane region" description="Helical" evidence="7">
    <location>
        <begin position="757"/>
        <end position="777"/>
    </location>
</feature>
<feature type="transmembrane region" description="Helical" evidence="7">
    <location>
        <begin position="1081"/>
        <end position="1101"/>
    </location>
</feature>
<evidence type="ECO:0000256" key="3">
    <source>
        <dbReference type="ARBA" id="ARBA00022692"/>
    </source>
</evidence>
<feature type="transmembrane region" description="Helical" evidence="7">
    <location>
        <begin position="988"/>
        <end position="1007"/>
    </location>
</feature>
<sequence length="1117" mass="124756">MKKTFFKNLFRDIKGSLSRFLSIVVIIAVGVAFYAGVRATSPDMKMSGDYYFNKNNLMDFKLISTLGLTKDDVAEIEKQGGVTQTEGAYSIDAVIEMNKRQLVLNINSLPKENGINSINVTQGRKPEKANEAIVEEKFLEQNKLKLNDKIVLKSGNDTNIEDNLKNTEFTIVGTAESPLYVSAQRQLSSVGNGSVRGFVYILPEVFKSEVYTEAYVRTAGAKSDSSLLNNTDYKNYVQNIEKSLKDIGISRNEIRYTEVLKSGNDKLSEAQAKLDSSKKEADEKFTDGYKQLATAQDKITKGKEELKKNEALFNQKMSEGKKQIEDGKSQIVSGENEINSKKSEIENGKLQLAEGKKKLDEGETQLNAGKQQAAEKISLAISTEVEKAKKLMESSPANPVYIYQYNAINQMYEKDIKGKSFDDMYSSLKSDNLLDNIKAYFDIEALKNSFDKSAAEISTGREQLSINEKKLQDGEVQLNNGTAQLEASKKKITEAEAQLNKGRAEGLAKLSSGREQLEEGQKEVDENTEKLKSEEEKAKTQIKDAEAEIQKNRDKLNDIKKPDWYVLGRSANVGYETYRQDSDRIDNIGKAFPLIFFLVASLVSLTTMTRMVQEKRIEIGTFKALGYSRASIVSHYLIYALSASVIGSIIGISIGFRLFPPLIINAYGSLYAIPNSVTPFNSGLALQASIIAVLFTATAAVAATLEELREVPASLMRPKPPKAGKKIWLERVGFIWKRLSFTEKVTARNIFRYKQRLFMTVIGIAACTGLMITGFGLKEGIIGATETQFSSIYRYDMQGNLSKNINEADKNDIKEKALKNSNIKSMLFIYSKNSSVKVGNSKSEDAYIIVPEDKDALNSYINLTMNGKELKLDDNGVILTKKYSKLINKKVGDTVEITLNDKVVEAKVSAITEHYIQHYIYMSPAYYEKITGSTIAYNGFYGLLNNKAEADENNTSNMLKSINNINSIGFKNNVHVDYNKSIDSVNSVVLVLIVSAGVLAFVVIYNLTNINITERRRELATIKLLGFYDHELAAYIYRENMILTVIGSLTGILFGILLNKYVLSTAETNVIMFLQKISPKYFLYSVLLTILFSVVVNLAMYKRFDKIDMIESLKSAE</sequence>
<evidence type="ECO:0000256" key="2">
    <source>
        <dbReference type="ARBA" id="ARBA00022475"/>
    </source>
</evidence>
<evidence type="ECO:0000256" key="1">
    <source>
        <dbReference type="ARBA" id="ARBA00004651"/>
    </source>
</evidence>
<keyword evidence="10" id="KW-1185">Reference proteome</keyword>
<dbReference type="InterPro" id="IPR038766">
    <property type="entry name" value="Membrane_comp_ABC_pdt"/>
</dbReference>
<feature type="domain" description="ABC3 transporter permease C-terminal" evidence="8">
    <location>
        <begin position="591"/>
        <end position="702"/>
    </location>
</feature>
<organism evidence="9 10">
    <name type="scientific">Clostridium omnivorum</name>
    <dbReference type="NCBI Taxonomy" id="1604902"/>
    <lineage>
        <taxon>Bacteria</taxon>
        <taxon>Bacillati</taxon>
        <taxon>Bacillota</taxon>
        <taxon>Clostridia</taxon>
        <taxon>Eubacteriales</taxon>
        <taxon>Clostridiaceae</taxon>
        <taxon>Clostridium</taxon>
    </lineage>
</organism>
<feature type="transmembrane region" description="Helical" evidence="7">
    <location>
        <begin position="1041"/>
        <end position="1061"/>
    </location>
</feature>
<reference evidence="9 10" key="1">
    <citation type="journal article" date="2024" name="Int. J. Syst. Evol. Microbiol.">
        <title>Clostridium omnivorum sp. nov., isolated from anoxic soil under the treatment of reductive soil disinfestation.</title>
        <authorList>
            <person name="Ueki A."/>
            <person name="Tonouchi A."/>
            <person name="Kaku N."/>
            <person name="Honma S."/>
            <person name="Ueki K."/>
        </authorList>
    </citation>
    <scope>NUCLEOTIDE SEQUENCE [LARGE SCALE GENOMIC DNA]</scope>
    <source>
        <strain evidence="9 10">E14</strain>
    </source>
</reference>
<proteinExistence type="predicted"/>
<feature type="transmembrane region" description="Helical" evidence="7">
    <location>
        <begin position="20"/>
        <end position="37"/>
    </location>
</feature>
<protein>
    <submittedName>
        <fullName evidence="9">Membrane protein</fullName>
    </submittedName>
</protein>
<dbReference type="PANTHER" id="PTHR30287">
    <property type="entry name" value="MEMBRANE COMPONENT OF PREDICTED ABC SUPERFAMILY METABOLITE UPTAKE TRANSPORTER"/>
    <property type="match status" value="1"/>
</dbReference>
<evidence type="ECO:0000259" key="8">
    <source>
        <dbReference type="Pfam" id="PF02687"/>
    </source>
</evidence>
<accession>A0ABQ5N4Y8</accession>
<feature type="domain" description="ABC3 transporter permease C-terminal" evidence="8">
    <location>
        <begin position="991"/>
        <end position="1104"/>
    </location>
</feature>
<feature type="compositionally biased region" description="Basic and acidic residues" evidence="6">
    <location>
        <begin position="515"/>
        <end position="538"/>
    </location>
</feature>
<evidence type="ECO:0000256" key="5">
    <source>
        <dbReference type="ARBA" id="ARBA00023136"/>
    </source>
</evidence>
<dbReference type="EMBL" id="BRXR01000001">
    <property type="protein sequence ID" value="GLC30274.1"/>
    <property type="molecule type" value="Genomic_DNA"/>
</dbReference>
<feature type="transmembrane region" description="Helical" evidence="7">
    <location>
        <begin position="684"/>
        <end position="705"/>
    </location>
</feature>
<feature type="transmembrane region" description="Helical" evidence="7">
    <location>
        <begin position="633"/>
        <end position="659"/>
    </location>
</feature>
<gene>
    <name evidence="9" type="ORF">bsdE14_16840</name>
</gene>
<name>A0ABQ5N4Y8_9CLOT</name>
<evidence type="ECO:0000313" key="9">
    <source>
        <dbReference type="EMBL" id="GLC30274.1"/>
    </source>
</evidence>
<comment type="subcellular location">
    <subcellularLocation>
        <location evidence="1">Cell membrane</location>
        <topology evidence="1">Multi-pass membrane protein</topology>
    </subcellularLocation>
</comment>
<evidence type="ECO:0000256" key="6">
    <source>
        <dbReference type="SAM" id="MobiDB-lite"/>
    </source>
</evidence>
<evidence type="ECO:0000256" key="4">
    <source>
        <dbReference type="ARBA" id="ARBA00022989"/>
    </source>
</evidence>
<evidence type="ECO:0000313" key="10">
    <source>
        <dbReference type="Proteomes" id="UP001208567"/>
    </source>
</evidence>
<dbReference type="Pfam" id="PF02687">
    <property type="entry name" value="FtsX"/>
    <property type="match status" value="2"/>
</dbReference>
<dbReference type="InterPro" id="IPR003838">
    <property type="entry name" value="ABC3_permease_C"/>
</dbReference>
<dbReference type="Proteomes" id="UP001208567">
    <property type="component" value="Unassembled WGS sequence"/>
</dbReference>
<dbReference type="Gene3D" id="1.10.287.620">
    <property type="entry name" value="Helix Hairpins"/>
    <property type="match status" value="1"/>
</dbReference>